<feature type="transmembrane region" description="Helical" evidence="1">
    <location>
        <begin position="56"/>
        <end position="74"/>
    </location>
</feature>
<dbReference type="Proteomes" id="UP000297540">
    <property type="component" value="Unassembled WGS sequence"/>
</dbReference>
<name>A0A4Y8S9P6_9SPHI</name>
<sequence>MKNAKETERLAEETLNSLDNLQTIEPEPFLFTRIQSRIARKNEAAIIQNRVSMYRLAAVLICILFINIISYQAALKAPGSKPGSDVKAAFANEYHLEDNFYAY</sequence>
<dbReference type="EMBL" id="SOZE01000019">
    <property type="protein sequence ID" value="TFF35749.1"/>
    <property type="molecule type" value="Genomic_DNA"/>
</dbReference>
<comment type="caution">
    <text evidence="2">The sequence shown here is derived from an EMBL/GenBank/DDBJ whole genome shotgun (WGS) entry which is preliminary data.</text>
</comment>
<accession>A0A4Y8S9P6</accession>
<keyword evidence="1" id="KW-0812">Transmembrane</keyword>
<dbReference type="OrthoDB" id="965859at2"/>
<keyword evidence="1" id="KW-0472">Membrane</keyword>
<evidence type="ECO:0000313" key="2">
    <source>
        <dbReference type="EMBL" id="TFF35749.1"/>
    </source>
</evidence>
<evidence type="ECO:0000313" key="3">
    <source>
        <dbReference type="Proteomes" id="UP000297540"/>
    </source>
</evidence>
<protein>
    <submittedName>
        <fullName evidence="2">Uncharacterized protein</fullName>
    </submittedName>
</protein>
<dbReference type="AlphaFoldDB" id="A0A4Y8S9P6"/>
<organism evidence="2 3">
    <name type="scientific">Mucilaginibacter psychrotolerans</name>
    <dbReference type="NCBI Taxonomy" id="1524096"/>
    <lineage>
        <taxon>Bacteria</taxon>
        <taxon>Pseudomonadati</taxon>
        <taxon>Bacteroidota</taxon>
        <taxon>Sphingobacteriia</taxon>
        <taxon>Sphingobacteriales</taxon>
        <taxon>Sphingobacteriaceae</taxon>
        <taxon>Mucilaginibacter</taxon>
    </lineage>
</organism>
<keyword evidence="3" id="KW-1185">Reference proteome</keyword>
<gene>
    <name evidence="2" type="ORF">E2R66_17665</name>
</gene>
<evidence type="ECO:0000256" key="1">
    <source>
        <dbReference type="SAM" id="Phobius"/>
    </source>
</evidence>
<proteinExistence type="predicted"/>
<keyword evidence="1" id="KW-1133">Transmembrane helix</keyword>
<reference evidence="2 3" key="1">
    <citation type="journal article" date="2017" name="Int. J. Syst. Evol. Microbiol.">
        <title>Mucilaginibacterpsychrotolerans sp. nov., isolated from peatlands.</title>
        <authorList>
            <person name="Deng Y."/>
            <person name="Shen L."/>
            <person name="Xu B."/>
            <person name="Liu Y."/>
            <person name="Gu Z."/>
            <person name="Liu H."/>
            <person name="Zhou Y."/>
        </authorList>
    </citation>
    <scope>NUCLEOTIDE SEQUENCE [LARGE SCALE GENOMIC DNA]</scope>
    <source>
        <strain evidence="2 3">NH7-4</strain>
    </source>
</reference>
<dbReference type="RefSeq" id="WP_133232947.1">
    <property type="nucleotide sequence ID" value="NZ_SOZE01000019.1"/>
</dbReference>